<evidence type="ECO:0000313" key="1">
    <source>
        <dbReference type="EMBL" id="KAJ9098562.1"/>
    </source>
</evidence>
<accession>A0ACC2VHZ8</accession>
<organism evidence="1 2">
    <name type="scientific">Naganishia adeliensis</name>
    <dbReference type="NCBI Taxonomy" id="92952"/>
    <lineage>
        <taxon>Eukaryota</taxon>
        <taxon>Fungi</taxon>
        <taxon>Dikarya</taxon>
        <taxon>Basidiomycota</taxon>
        <taxon>Agaricomycotina</taxon>
        <taxon>Tremellomycetes</taxon>
        <taxon>Filobasidiales</taxon>
        <taxon>Filobasidiaceae</taxon>
        <taxon>Naganishia</taxon>
    </lineage>
</organism>
<dbReference type="Proteomes" id="UP001230649">
    <property type="component" value="Unassembled WGS sequence"/>
</dbReference>
<proteinExistence type="predicted"/>
<name>A0ACC2VHZ8_9TREE</name>
<reference evidence="1" key="1">
    <citation type="submission" date="2023-04" db="EMBL/GenBank/DDBJ databases">
        <title>Draft Genome sequencing of Naganishia species isolated from polar environments using Oxford Nanopore Technology.</title>
        <authorList>
            <person name="Leo P."/>
            <person name="Venkateswaran K."/>
        </authorList>
    </citation>
    <scope>NUCLEOTIDE SEQUENCE</scope>
    <source>
        <strain evidence="1">MNA-CCFEE 5262</strain>
    </source>
</reference>
<keyword evidence="2" id="KW-1185">Reference proteome</keyword>
<protein>
    <submittedName>
        <fullName evidence="1">Uncharacterized protein</fullName>
    </submittedName>
</protein>
<sequence>MLRSTIVRAPPSLPGFRGLAFNASSSWRTVPPLLCRSRWAFGIGTQRFSSTNAAIKVEEKVPAARSIEHHLRQDPPSHHSTGNSVRDRLPSWLRPYQVEVIEDCMDALDRGLQRIGVSSPTGSGKTVMLGSVLVLVGNIELARQAFATIEKSYPDYTVELEQGSSTASGRADVIATYQTLRQDSRLAKYDPKRFKGIIVDEAHHAAAPSYIKLLSYFNSDVKSFDEEPTAPRNTQAVNVPIIGFTATFSRHDQLALSRVFQEIVYHQDVIDMLEAGWLAPARFTTVKANLDLSSVSVSGSTDDFSATSLAAVMNTPAVNSLIVGVYLDRARDRKSTLVFCVDLAHVADMTAAFRAAGVDARYVTGHTKESERKALVEAFKAGKFPVLVNCQLFTEGTDIPNIGRGLRHSPGKADCRIIDLVDNVNKIGGLISAPTLFGLEVDAEVEGQSHTPSSAMPSIRADGDRPDETLETLRKRAEKRKEELERQEQEQESKPEVQLEEGVSYLEDDDPFRLDDTQSTNARASSKYAWVSCGDDKYILDVLGTEYFSIIKQNGLYQIRHTVQLPKTASTKGKKFFPYGKWTVYGRTETLEQGFRAGDALVEKMVPRAMLPKYLLMLERMGYTDSRPQPATDDDATPAVSKYTSGQVASILTAMKQGAQGRSSKIAKRNSQAAKIKDKEARRQAAQVVKIGPLGPTSA</sequence>
<evidence type="ECO:0000313" key="2">
    <source>
        <dbReference type="Proteomes" id="UP001230649"/>
    </source>
</evidence>
<comment type="caution">
    <text evidence="1">The sequence shown here is derived from an EMBL/GenBank/DDBJ whole genome shotgun (WGS) entry which is preliminary data.</text>
</comment>
<dbReference type="EMBL" id="JASBWS010000091">
    <property type="protein sequence ID" value="KAJ9098562.1"/>
    <property type="molecule type" value="Genomic_DNA"/>
</dbReference>
<gene>
    <name evidence="1" type="ORF">QFC20_005904</name>
</gene>